<feature type="repeat" description="CHCR" evidence="7">
    <location>
        <begin position="1149"/>
        <end position="1294"/>
    </location>
</feature>
<evidence type="ECO:0000256" key="2">
    <source>
        <dbReference type="ARBA" id="ARBA00022737"/>
    </source>
</evidence>
<dbReference type="GO" id="GO:0030132">
    <property type="term" value="C:clathrin coat of coated pit"/>
    <property type="evidence" value="ECO:0007669"/>
    <property type="project" value="InterPro"/>
</dbReference>
<feature type="repeat" description="CHCR" evidence="7">
    <location>
        <begin position="705"/>
        <end position="847"/>
    </location>
</feature>
<feature type="repeat" description="CHCR" evidence="7">
    <location>
        <begin position="1299"/>
        <end position="1445"/>
    </location>
</feature>
<name>A0A2V3J4K1_9FLOR</name>
<dbReference type="InterPro" id="IPR000547">
    <property type="entry name" value="Clathrin_H-chain/VPS_repeat"/>
</dbReference>
<dbReference type="GO" id="GO:0005198">
    <property type="term" value="F:structural molecule activity"/>
    <property type="evidence" value="ECO:0007669"/>
    <property type="project" value="InterPro"/>
</dbReference>
<evidence type="ECO:0000256" key="7">
    <source>
        <dbReference type="PROSITE-ProRule" id="PRU01006"/>
    </source>
</evidence>
<dbReference type="PIRSF" id="PIRSF002290">
    <property type="entry name" value="Clathrin_H_chain"/>
    <property type="match status" value="1"/>
</dbReference>
<dbReference type="FunFam" id="2.130.10.110:FF:000003">
    <property type="entry name" value="Clathrin heavy chain"/>
    <property type="match status" value="1"/>
</dbReference>
<dbReference type="GO" id="GO:0030130">
    <property type="term" value="C:clathrin coat of trans-Golgi network vesicle"/>
    <property type="evidence" value="ECO:0007669"/>
    <property type="project" value="InterPro"/>
</dbReference>
<comment type="caution">
    <text evidence="10">The sequence shown here is derived from an EMBL/GenBank/DDBJ whole genome shotgun (WGS) entry which is preliminary data.</text>
</comment>
<dbReference type="PROSITE" id="PS50236">
    <property type="entry name" value="CHCR"/>
    <property type="match status" value="7"/>
</dbReference>
<accession>A0A2V3J4K1</accession>
<gene>
    <name evidence="10" type="ORF">BWQ96_00889</name>
</gene>
<dbReference type="EMBL" id="NBIV01000006">
    <property type="protein sequence ID" value="PXF49315.1"/>
    <property type="molecule type" value="Genomic_DNA"/>
</dbReference>
<dbReference type="InterPro" id="IPR016341">
    <property type="entry name" value="Clathrin_heavy_chain"/>
</dbReference>
<dbReference type="InterPro" id="IPR016024">
    <property type="entry name" value="ARM-type_fold"/>
</dbReference>
<evidence type="ECO:0000313" key="11">
    <source>
        <dbReference type="Proteomes" id="UP000247409"/>
    </source>
</evidence>
<dbReference type="Gene3D" id="2.130.10.110">
    <property type="entry name" value="Clathrin heavy-chain terminal domain"/>
    <property type="match status" value="1"/>
</dbReference>
<dbReference type="SMART" id="SM00299">
    <property type="entry name" value="CLH"/>
    <property type="match status" value="7"/>
</dbReference>
<dbReference type="GO" id="GO:0032051">
    <property type="term" value="F:clathrin light chain binding"/>
    <property type="evidence" value="ECO:0007669"/>
    <property type="project" value="InterPro"/>
</dbReference>
<keyword evidence="2" id="KW-0677">Repeat</keyword>
<comment type="subcellular location">
    <subcellularLocation>
        <location evidence="6">Cytoplasmic vesicle membrane</location>
        <topology evidence="6">Peripheral membrane protein</topology>
        <orientation evidence="6">Cytoplasmic side</orientation>
    </subcellularLocation>
    <subcellularLocation>
        <location evidence="6">Membrane</location>
        <location evidence="6">Coated pit</location>
        <topology evidence="6">Peripheral membrane protein</topology>
        <orientation evidence="6">Cytoplasmic side</orientation>
    </subcellularLocation>
</comment>
<feature type="compositionally biased region" description="Basic and acidic residues" evidence="8">
    <location>
        <begin position="1648"/>
        <end position="1666"/>
    </location>
</feature>
<feature type="repeat" description="CHCR" evidence="7">
    <location>
        <begin position="1448"/>
        <end position="1599"/>
    </location>
</feature>
<evidence type="ECO:0000313" key="10">
    <source>
        <dbReference type="EMBL" id="PXF49315.1"/>
    </source>
</evidence>
<dbReference type="STRING" id="448386.A0A2V3J4K1"/>
<keyword evidence="3 6" id="KW-0472">Membrane</keyword>
<evidence type="ECO:0000259" key="9">
    <source>
        <dbReference type="Pfam" id="PF09268"/>
    </source>
</evidence>
<dbReference type="SUPFAM" id="SSF50989">
    <property type="entry name" value="Clathrin heavy-chain terminal domain"/>
    <property type="match status" value="1"/>
</dbReference>
<dbReference type="InterPro" id="IPR016025">
    <property type="entry name" value="Clathrin_H-chain_N"/>
</dbReference>
<evidence type="ECO:0000256" key="1">
    <source>
        <dbReference type="ARBA" id="ARBA00009535"/>
    </source>
</evidence>
<dbReference type="Gene3D" id="1.25.40.10">
    <property type="entry name" value="Tetratricopeptide repeat domain"/>
    <property type="match status" value="3"/>
</dbReference>
<dbReference type="InterPro" id="IPR055358">
    <property type="entry name" value="CHCR"/>
</dbReference>
<feature type="repeat" description="CHCR" evidence="7">
    <location>
        <begin position="556"/>
        <end position="702"/>
    </location>
</feature>
<protein>
    <recommendedName>
        <fullName evidence="6">Clathrin heavy chain</fullName>
    </recommendedName>
</protein>
<keyword evidence="4 6" id="KW-0168">Coated pit</keyword>
<organism evidence="10 11">
    <name type="scientific">Gracilariopsis chorda</name>
    <dbReference type="NCBI Taxonomy" id="448386"/>
    <lineage>
        <taxon>Eukaryota</taxon>
        <taxon>Rhodophyta</taxon>
        <taxon>Florideophyceae</taxon>
        <taxon>Rhodymeniophycidae</taxon>
        <taxon>Gracilariales</taxon>
        <taxon>Gracilariaceae</taxon>
        <taxon>Gracilariopsis</taxon>
    </lineage>
</organism>
<dbReference type="PANTHER" id="PTHR10292">
    <property type="entry name" value="CLATHRIN HEAVY CHAIN RELATED"/>
    <property type="match status" value="1"/>
</dbReference>
<dbReference type="OrthoDB" id="2113814at2759"/>
<evidence type="ECO:0000256" key="6">
    <source>
        <dbReference type="PIRNR" id="PIRNR002290"/>
    </source>
</evidence>
<dbReference type="Gene3D" id="1.25.40.730">
    <property type="match status" value="1"/>
</dbReference>
<dbReference type="SUPFAM" id="SSF48371">
    <property type="entry name" value="ARM repeat"/>
    <property type="match status" value="6"/>
</dbReference>
<dbReference type="FunFam" id="1.25.40.10:FF:000001">
    <property type="entry name" value="Clathrin heavy chain"/>
    <property type="match status" value="1"/>
</dbReference>
<feature type="domain" description="Clathrin heavy chain linker core motif" evidence="9">
    <location>
        <begin position="336"/>
        <end position="358"/>
    </location>
</feature>
<feature type="repeat" description="CHCR" evidence="7">
    <location>
        <begin position="998"/>
        <end position="1145"/>
    </location>
</feature>
<comment type="similarity">
    <text evidence="1 6">Belongs to the clathrin heavy chain family.</text>
</comment>
<feature type="region of interest" description="Disordered" evidence="8">
    <location>
        <begin position="1648"/>
        <end position="1669"/>
    </location>
</feature>
<dbReference type="Pfam" id="PF09268">
    <property type="entry name" value="Clathrin-link"/>
    <property type="match status" value="1"/>
</dbReference>
<dbReference type="Pfam" id="PF00637">
    <property type="entry name" value="Clathrin"/>
    <property type="match status" value="7"/>
</dbReference>
<dbReference type="Pfam" id="PF01394">
    <property type="entry name" value="Clathrin_propel"/>
    <property type="match status" value="1"/>
</dbReference>
<evidence type="ECO:0000256" key="8">
    <source>
        <dbReference type="SAM" id="MobiDB-lite"/>
    </source>
</evidence>
<comment type="function">
    <text evidence="6">Clathrin is the major protein of the polyhedral coat of coated pits and vesicles.</text>
</comment>
<dbReference type="PANTHER" id="PTHR10292:SF1">
    <property type="entry name" value="CLATHRIN HEAVY CHAIN"/>
    <property type="match status" value="1"/>
</dbReference>
<dbReference type="GO" id="GO:0006898">
    <property type="term" value="P:receptor-mediated endocytosis"/>
    <property type="evidence" value="ECO:0007669"/>
    <property type="project" value="TreeGrafter"/>
</dbReference>
<dbReference type="GO" id="GO:0071439">
    <property type="term" value="C:clathrin complex"/>
    <property type="evidence" value="ECO:0007669"/>
    <property type="project" value="InterPro"/>
</dbReference>
<keyword evidence="11" id="KW-1185">Reference proteome</keyword>
<evidence type="ECO:0000256" key="3">
    <source>
        <dbReference type="ARBA" id="ARBA00023136"/>
    </source>
</evidence>
<keyword evidence="5 6" id="KW-0968">Cytoplasmic vesicle</keyword>
<dbReference type="InterPro" id="IPR022365">
    <property type="entry name" value="Clathrin_H-chain_propeller_rpt"/>
</dbReference>
<proteinExistence type="inferred from homology"/>
<dbReference type="Pfam" id="PF13838">
    <property type="entry name" value="Clathrin_H_link"/>
    <property type="match status" value="1"/>
</dbReference>
<evidence type="ECO:0000256" key="5">
    <source>
        <dbReference type="ARBA" id="ARBA00023329"/>
    </source>
</evidence>
<dbReference type="GO" id="GO:0006886">
    <property type="term" value="P:intracellular protein transport"/>
    <property type="evidence" value="ECO:0007669"/>
    <property type="project" value="UniProtKB-UniRule"/>
</dbReference>
<dbReference type="InterPro" id="IPR011990">
    <property type="entry name" value="TPR-like_helical_dom_sf"/>
</dbReference>
<evidence type="ECO:0000256" key="4">
    <source>
        <dbReference type="ARBA" id="ARBA00023176"/>
    </source>
</evidence>
<sequence length="1726" mass="192808">MVQGPIRLDEVLSLPSVGVPPTSLSFSTCTMESDRHICIREAGAGGSGGNLIVLDMANPAQPTRRPITADSALMNPVSDLIALRAGNQLQIFDFKAKTKLKSHVMPETVEFWKWISERTIGIVTSTSVYHWRADDNTSEPETIFNRHDSLSNAQIINYRSDPSEEWLVLVGISAAGEGRVGGHIQLYSIEKKISQAIEGHAACFASLNLEGYPTTLFVFASKNASGVSRVHIIEVNAEKKPAGAPRFGKKVEDIYYPSEMANDFPISLQASSKYSVVYLITKMGYVHLYDIESGSALYMNRVSETTMFATTQQTATGGLIGVNRSGKVLAVNVVPENVVPYVMGKLNDVELATRLASRNGFPGAENLFMEHFYELFEEGKYREAALVAADSPGGSLRTPDTIAKFKAVPADESGRSALIVYFQTLLERGKLNQIEAVELGMQLAAKNSINAMEKWIKEDKLECSEQLGDLILPSNPNLALAVFIRAKAHAKVIQVLIQIGQVSKVAPYAQKVGLEVNATELVQMASQFSPQAALELANALQQAGVGAGGQLVPAHMAVDRSGIDHMAMFETFMNRGMLQEATAYCLDNLKSDRPEDGELQTKVLEANLMNAPQVADVILQQDIWHHYDKPKIAQLCERAGLFQHALENYTDLADVKRVMQNTHVINPEFLANYFSNLSADDRLECIKELINSNPRANLQLCVQVAAKHTDDIGAERLMEVFAAVKQQDALFYYLQSIVGFSEDPDVHYKFIEVACTLGQFGDAEKVTRESNVYDPERVKRYLMETRPRDPRPLINVCDRFGFVDEMVKFMIKNRQLKFVEGYVQRVNPTQCPAAVGALLDTDQSEEFIQKLIMSVKNTVPVEELVAEVEKRGKLKLLLPFLESRVGDGSTDVGVHSGIAKVYVESNINPEHFLETNPYYDSRSVGNFCEKRDPYLAYVAYKRGNCDEEVLDVTNRHSLFKDQARYLVDRCSSELYDQVLDESNENRKLIVEQIISNALPATREPNKISGAVKAFMTANMPDKLMEMLEKLVLQTSNTTFARNTNLQNLLILTAIRAASDRVMEYVRRLDNYDGEDIAQVAVGEGLLEEAFAIHQKFEQHSLAITVLLDNMKDFGRAEEYALKVDTSEVWSVLGVKQLEAGQMAAGVNSLIKAKDPAPYMSVIEAARQGGNPADFELVVKFLKFARNKVKDVRIVDTEIIFAMCKCGKLTEVEEFISQPHGGDLEEAGDRCEEDELYAAAKLLYSAVNNYGKLAPVLVRLGDFQGAVEAARKADRVRTWRAVCFACVDAKEFRLAQICGLHVIVEADELMDAIDYYQDRGHFQEIIDLLEQGLTLDRAHTAMFTELGVLLTKYRSKQMIDHCKMWWQRCNIPRLVRACEAAMLWAEMVYLHTQYNEFDNAATVMIEHSPDAWTQSGFTTVIAKAGNLEVMYKAIQFYIDEQPALLGDLLSVLSPKVEASRVISILRRAFSAEFGELGLLPLCKGYLLKVQDANVPDVNEALNDVLIAEGSLDELETSIDSYDNFDQFGLARRLEKNDLLQLRRTAALLFRRNGKYEQAIEVSKKDKLYRDAIESVAVSEDAELTEELATFFLENELYECFTAILYTCFEFFRPDMALELSWRYRVMDHAMPFMIQTMKEIGQRLMGLEEESKEKRDLEEEEKKKVEDEVNEDPSVLLFGLNPSQAAENSVPMLPAPNGNMGGQTVPQIAWAPSAAATLQPTFAGLQQ</sequence>
<dbReference type="Proteomes" id="UP000247409">
    <property type="component" value="Unassembled WGS sequence"/>
</dbReference>
<feature type="repeat" description="CHCR" evidence="7">
    <location>
        <begin position="852"/>
        <end position="991"/>
    </location>
</feature>
<dbReference type="InterPro" id="IPR015348">
    <property type="entry name" value="Clathrin_H-chain_linker_core"/>
</dbReference>
<reference evidence="10 11" key="1">
    <citation type="journal article" date="2018" name="Mol. Biol. Evol.">
        <title>Analysis of the draft genome of the red seaweed Gracilariopsis chorda provides insights into genome size evolution in Rhodophyta.</title>
        <authorList>
            <person name="Lee J."/>
            <person name="Yang E.C."/>
            <person name="Graf L."/>
            <person name="Yang J.H."/>
            <person name="Qiu H."/>
            <person name="Zel Zion U."/>
            <person name="Chan C.X."/>
            <person name="Stephens T.G."/>
            <person name="Weber A.P.M."/>
            <person name="Boo G.H."/>
            <person name="Boo S.M."/>
            <person name="Kim K.M."/>
            <person name="Shin Y."/>
            <person name="Jung M."/>
            <person name="Lee S.J."/>
            <person name="Yim H.S."/>
            <person name="Lee J.H."/>
            <person name="Bhattacharya D."/>
            <person name="Yoon H.S."/>
        </authorList>
    </citation>
    <scope>NUCLEOTIDE SEQUENCE [LARGE SCALE GENOMIC DNA]</scope>
    <source>
        <strain evidence="10 11">SKKU-2015</strain>
        <tissue evidence="10">Whole body</tissue>
    </source>
</reference>